<dbReference type="Pfam" id="PF00128">
    <property type="entry name" value="Alpha-amylase"/>
    <property type="match status" value="1"/>
</dbReference>
<dbReference type="NCBIfam" id="TIGR02401">
    <property type="entry name" value="trehalose_TreY"/>
    <property type="match status" value="1"/>
</dbReference>
<dbReference type="RefSeq" id="WP_190838493.1">
    <property type="nucleotide sequence ID" value="NZ_CAWPPI010000130.1"/>
</dbReference>
<dbReference type="GO" id="GO:0005992">
    <property type="term" value="P:trehalose biosynthetic process"/>
    <property type="evidence" value="ECO:0007669"/>
    <property type="project" value="TreeGrafter"/>
</dbReference>
<evidence type="ECO:0000313" key="3">
    <source>
        <dbReference type="Proteomes" id="UP000629098"/>
    </source>
</evidence>
<dbReference type="PANTHER" id="PTHR10357:SF216">
    <property type="entry name" value="MALTOOLIGOSYL TREHALOSE SYNTHASE-RELATED"/>
    <property type="match status" value="1"/>
</dbReference>
<dbReference type="Proteomes" id="UP000629098">
    <property type="component" value="Unassembled WGS sequence"/>
</dbReference>
<dbReference type="GO" id="GO:0030980">
    <property type="term" value="P:alpha-glucan catabolic process"/>
    <property type="evidence" value="ECO:0007669"/>
    <property type="project" value="TreeGrafter"/>
</dbReference>
<dbReference type="CDD" id="cd11336">
    <property type="entry name" value="AmyAc_MTSase"/>
    <property type="match status" value="1"/>
</dbReference>
<evidence type="ECO:0000313" key="2">
    <source>
        <dbReference type="EMBL" id="MBD2778603.1"/>
    </source>
</evidence>
<organism evidence="2 3">
    <name type="scientific">Iningainema tapete BLCC-T55</name>
    <dbReference type="NCBI Taxonomy" id="2748662"/>
    <lineage>
        <taxon>Bacteria</taxon>
        <taxon>Bacillati</taxon>
        <taxon>Cyanobacteriota</taxon>
        <taxon>Cyanophyceae</taxon>
        <taxon>Nostocales</taxon>
        <taxon>Scytonemataceae</taxon>
        <taxon>Iningainema tapete</taxon>
    </lineage>
</organism>
<name>A0A8J6Y2Z1_9CYAN</name>
<comment type="caution">
    <text evidence="2">The sequence shown here is derived from an EMBL/GenBank/DDBJ whole genome shotgun (WGS) entry which is preliminary data.</text>
</comment>
<evidence type="ECO:0000259" key="1">
    <source>
        <dbReference type="SMART" id="SM00642"/>
    </source>
</evidence>
<dbReference type="InterPro" id="IPR006047">
    <property type="entry name" value="GH13_cat_dom"/>
</dbReference>
<dbReference type="PANTHER" id="PTHR10357">
    <property type="entry name" value="ALPHA-AMYLASE FAMILY MEMBER"/>
    <property type="match status" value="1"/>
</dbReference>
<dbReference type="SMART" id="SM00642">
    <property type="entry name" value="Aamy"/>
    <property type="match status" value="1"/>
</dbReference>
<dbReference type="AlphaFoldDB" id="A0A8J6Y2Z1"/>
<dbReference type="EMBL" id="JACXAE010000130">
    <property type="protein sequence ID" value="MBD2778603.1"/>
    <property type="molecule type" value="Genomic_DNA"/>
</dbReference>
<dbReference type="GO" id="GO:0047470">
    <property type="term" value="F:(1,4)-alpha-D-glucan 1-alpha-D-glucosylmutase activity"/>
    <property type="evidence" value="ECO:0007669"/>
    <property type="project" value="TreeGrafter"/>
</dbReference>
<dbReference type="InterPro" id="IPR012767">
    <property type="entry name" value="Trehalose_TreY"/>
</dbReference>
<sequence length="930" mass="107336">MRIPTATYRIQFNSAFRFEAARAITSYLAELGVSDLYASPIFKARAGSPHGYDVVDPTQLNPELGTQEDFEALVEDLKKYDMGWLQDIVPNHMAYDSQNRYLMDVLEYGPDSTFVEYFDIAWNSPFAGSREPILAAMLGNFYGDCLENGEIQLSYDENGLSVNYYSLKLPLKLESYAKFLNQNLGKLAKSLGGRRHPTFVRLLGILYMVKNIPEELTIHQRRDQSDFVKGLLWELYTDNSEVKSFIDENLQLFNGEPGKPESFNLLESLLSEQFYRLCYWKVGAEEMNYRRFFTVNELISVRVEEFKVFNHTHSLIFRLVSEGKFTGLRIDHIDGLYDPTQYLERLKEKTGDTYITVEKILQFGEDLPNHWQVQGTSGYDYLDYINSIFCQTENEDKFTQIYSDFTGSKTPFEQIVPDKKHLIIDRNLAGDIDNLAFLLKAIAGKYRYGNDFTINGLKRALAEVLSRFPVYRTYITEAGISEVDRAYIQEVIEAAKPYTPYLNNELNFIEKLLLLEYDDYLTQAEKEQWLYFVMRVQQYTGPLMAKGVEDTALYVYNRFISLNEVGGEPGHFGISVSDFHEFNQKRQTAWLHAMSATSTHDTKRGEDIRARLNVLSEIPEEWQKQVRVWNDINRAHKKTFKRSAMPDRNDEYLFYQTLVGAFPFFEHERADCVGRVKEYVLKAIREAKVHTAWLRQNSTYEDAFTDFVTSVLDLSPDNPFLKEFVPFQQRVAFYGIFNSLSQTLLKIASPGVPDFYQGTELWDFSLVDPDNRRPVDFETRHSYLQGIKEQAKTDIIKLIDELFATKEDARIKMFLTVQALKARTEYLEVFQQGSYLPLEVSGKFKEHVVAFARSNGNKFAVTIAPRFFTKLIQPGEYPLGKEVWDDTSIELPSDAPSSWKDAITEQKVQGDGKLLIGEVLKHFPVALLVG</sequence>
<dbReference type="SUPFAM" id="SSF51445">
    <property type="entry name" value="(Trans)glycosidases"/>
    <property type="match status" value="1"/>
</dbReference>
<feature type="domain" description="Glycosyl hydrolase family 13 catalytic" evidence="1">
    <location>
        <begin position="12"/>
        <end position="495"/>
    </location>
</feature>
<protein>
    <submittedName>
        <fullName evidence="2">Malto-oligosyltrehalose synthase</fullName>
    </submittedName>
</protein>
<gene>
    <name evidence="2" type="primary">treY</name>
    <name evidence="2" type="ORF">ICL16_42815</name>
</gene>
<keyword evidence="3" id="KW-1185">Reference proteome</keyword>
<proteinExistence type="predicted"/>
<accession>A0A8J6Y2Z1</accession>
<reference evidence="2" key="1">
    <citation type="submission" date="2020-09" db="EMBL/GenBank/DDBJ databases">
        <title>Iningainema tapete sp. nov. (Scytonemataceae, Cyanobacteria) from greenhouses in central Florida (USA) produces two types of nodularin with biosynthetic potential for microcystin-LR and anabaenopeptins.</title>
        <authorList>
            <person name="Berthold D.E."/>
            <person name="Lefler F.W."/>
            <person name="Huang I.-S."/>
            <person name="Abdulla H."/>
            <person name="Zimba P.V."/>
            <person name="Laughinghouse H.D. IV."/>
        </authorList>
    </citation>
    <scope>NUCLEOTIDE SEQUENCE</scope>
    <source>
        <strain evidence="2">BLCCT55</strain>
    </source>
</reference>
<dbReference type="Gene3D" id="3.20.20.80">
    <property type="entry name" value="Glycosidases"/>
    <property type="match status" value="4"/>
</dbReference>
<dbReference type="InterPro" id="IPR017853">
    <property type="entry name" value="GH"/>
</dbReference>